<evidence type="ECO:0000313" key="1">
    <source>
        <dbReference type="EMBL" id="MFC3121934.1"/>
    </source>
</evidence>
<dbReference type="Gene3D" id="3.40.50.300">
    <property type="entry name" value="P-loop containing nucleotide triphosphate hydrolases"/>
    <property type="match status" value="1"/>
</dbReference>
<comment type="caution">
    <text evidence="1">The sequence shown here is derived from an EMBL/GenBank/DDBJ whole genome shotgun (WGS) entry which is preliminary data.</text>
</comment>
<dbReference type="EMBL" id="JBHRSW010000015">
    <property type="protein sequence ID" value="MFC3121934.1"/>
    <property type="molecule type" value="Genomic_DNA"/>
</dbReference>
<gene>
    <name evidence="1" type="ORF">ACFOHL_09905</name>
</gene>
<reference evidence="2" key="1">
    <citation type="journal article" date="2019" name="Int. J. Syst. Evol. Microbiol.">
        <title>The Global Catalogue of Microorganisms (GCM) 10K type strain sequencing project: providing services to taxonomists for standard genome sequencing and annotation.</title>
        <authorList>
            <consortium name="The Broad Institute Genomics Platform"/>
            <consortium name="The Broad Institute Genome Sequencing Center for Infectious Disease"/>
            <person name="Wu L."/>
            <person name="Ma J."/>
        </authorList>
    </citation>
    <scope>NUCLEOTIDE SEQUENCE [LARGE SCALE GENOMIC DNA]</scope>
    <source>
        <strain evidence="2">KCTC 52473</strain>
    </source>
</reference>
<evidence type="ECO:0000313" key="2">
    <source>
        <dbReference type="Proteomes" id="UP001595478"/>
    </source>
</evidence>
<dbReference type="Proteomes" id="UP001595478">
    <property type="component" value="Unassembled WGS sequence"/>
</dbReference>
<organism evidence="1 2">
    <name type="scientific">Agaribacter flavus</name>
    <dbReference type="NCBI Taxonomy" id="1902781"/>
    <lineage>
        <taxon>Bacteria</taxon>
        <taxon>Pseudomonadati</taxon>
        <taxon>Pseudomonadota</taxon>
        <taxon>Gammaproteobacteria</taxon>
        <taxon>Alteromonadales</taxon>
        <taxon>Alteromonadaceae</taxon>
        <taxon>Agaribacter</taxon>
    </lineage>
</organism>
<accession>A0ABV7FNQ3</accession>
<evidence type="ECO:0008006" key="3">
    <source>
        <dbReference type="Google" id="ProtNLM"/>
    </source>
</evidence>
<protein>
    <recommendedName>
        <fullName evidence="3">Sulfotransferase domain-containing protein</fullName>
    </recommendedName>
</protein>
<dbReference type="InterPro" id="IPR027417">
    <property type="entry name" value="P-loop_NTPase"/>
</dbReference>
<name>A0ABV7FNQ3_9ALTE</name>
<dbReference type="RefSeq" id="WP_376920064.1">
    <property type="nucleotide sequence ID" value="NZ_JBHRSW010000015.1"/>
</dbReference>
<keyword evidence="2" id="KW-1185">Reference proteome</keyword>
<dbReference type="SUPFAM" id="SSF52540">
    <property type="entry name" value="P-loop containing nucleoside triphosphate hydrolases"/>
    <property type="match status" value="1"/>
</dbReference>
<proteinExistence type="predicted"/>
<sequence>MNKLFLHVGPHKTGTTAIQKFLLDNTGACFQQNLFYPRKYIHIFGHHCFRSVVKERKLNAVEKAFFLDSKHDILLSSEDFISLDIADFEYLRESLDPLNIVIVFAWRRASYKLYSIWQEVIKHGGTIDFFEYYYDHLARPSTSQMLSPDLKLNTFVNVFGKQNVKVLDYDTSRANNSLFQDFIKVCGLTWNNNFSVSKIDDTAKNQSMQLHDIEIVRALNGVMAKKYDYHGSQVRLAYNQYKGNLNRVHLSELVNIIREHTHKKVVGNYFIDTRAEKLMQKRFKENMLNYQDNHQTKPLLISSSRWMSNINVHDLLSSLSNELYNLNMQNNAKN</sequence>